<reference evidence="2" key="1">
    <citation type="submission" date="2022-11" db="UniProtKB">
        <authorList>
            <consortium name="WormBaseParasite"/>
        </authorList>
    </citation>
    <scope>IDENTIFICATION</scope>
</reference>
<dbReference type="AlphaFoldDB" id="A0A915IQW5"/>
<keyword evidence="1" id="KW-1185">Reference proteome</keyword>
<name>A0A915IQW5_ROMCU</name>
<accession>A0A915IQW5</accession>
<organism evidence="1 2">
    <name type="scientific">Romanomermis culicivorax</name>
    <name type="common">Nematode worm</name>
    <dbReference type="NCBI Taxonomy" id="13658"/>
    <lineage>
        <taxon>Eukaryota</taxon>
        <taxon>Metazoa</taxon>
        <taxon>Ecdysozoa</taxon>
        <taxon>Nematoda</taxon>
        <taxon>Enoplea</taxon>
        <taxon>Dorylaimia</taxon>
        <taxon>Mermithida</taxon>
        <taxon>Mermithoidea</taxon>
        <taxon>Mermithidae</taxon>
        <taxon>Romanomermis</taxon>
    </lineage>
</organism>
<dbReference type="WBParaSite" id="nRc.2.0.1.t16206-RA">
    <property type="protein sequence ID" value="nRc.2.0.1.t16206-RA"/>
    <property type="gene ID" value="nRc.2.0.1.g16206"/>
</dbReference>
<sequence>MNWFRYQKRLESHEFFENTGRSFSANLRIVYTLIMVTGQPKLDIFVAKFPLQEKAKIFQAF</sequence>
<protein>
    <submittedName>
        <fullName evidence="2">Uncharacterized protein</fullName>
    </submittedName>
</protein>
<evidence type="ECO:0000313" key="1">
    <source>
        <dbReference type="Proteomes" id="UP000887565"/>
    </source>
</evidence>
<dbReference type="Proteomes" id="UP000887565">
    <property type="component" value="Unplaced"/>
</dbReference>
<evidence type="ECO:0000313" key="2">
    <source>
        <dbReference type="WBParaSite" id="nRc.2.0.1.t16206-RA"/>
    </source>
</evidence>
<proteinExistence type="predicted"/>